<dbReference type="Proteomes" id="UP000320806">
    <property type="component" value="Unassembled WGS sequence"/>
</dbReference>
<keyword evidence="6" id="KW-1185">Reference proteome</keyword>
<dbReference type="OrthoDB" id="9801609at2"/>
<reference evidence="5 6" key="1">
    <citation type="submission" date="2019-06" db="EMBL/GenBank/DDBJ databases">
        <title>Sequencing the genomes of 1000 actinobacteria strains.</title>
        <authorList>
            <person name="Klenk H.-P."/>
        </authorList>
    </citation>
    <scope>NUCLEOTIDE SEQUENCE [LARGE SCALE GENOMIC DNA]</scope>
    <source>
        <strain evidence="5 6">DSM 19828</strain>
    </source>
</reference>
<dbReference type="GO" id="GO:0016757">
    <property type="term" value="F:glycosyltransferase activity"/>
    <property type="evidence" value="ECO:0007669"/>
    <property type="project" value="UniProtKB-KW"/>
</dbReference>
<evidence type="ECO:0000313" key="5">
    <source>
        <dbReference type="EMBL" id="TQJ15611.1"/>
    </source>
</evidence>
<dbReference type="GO" id="GO:1901137">
    <property type="term" value="P:carbohydrate derivative biosynthetic process"/>
    <property type="evidence" value="ECO:0007669"/>
    <property type="project" value="UniProtKB-ARBA"/>
</dbReference>
<dbReference type="RefSeq" id="WP_141929113.1">
    <property type="nucleotide sequence ID" value="NZ_BAABCI010000001.1"/>
</dbReference>
<protein>
    <recommendedName>
        <fullName evidence="1">D-inositol 3-phosphate glycosyltransferase</fullName>
    </recommendedName>
</protein>
<keyword evidence="2" id="KW-0328">Glycosyltransferase</keyword>
<evidence type="ECO:0000259" key="4">
    <source>
        <dbReference type="Pfam" id="PF13439"/>
    </source>
</evidence>
<gene>
    <name evidence="5" type="ORF">FB459_3168</name>
</gene>
<dbReference type="PANTHER" id="PTHR45947:SF3">
    <property type="entry name" value="SULFOQUINOVOSYL TRANSFERASE SQD2"/>
    <property type="match status" value="1"/>
</dbReference>
<evidence type="ECO:0000313" key="6">
    <source>
        <dbReference type="Proteomes" id="UP000320806"/>
    </source>
</evidence>
<dbReference type="SUPFAM" id="SSF53756">
    <property type="entry name" value="UDP-Glycosyltransferase/glycogen phosphorylase"/>
    <property type="match status" value="1"/>
</dbReference>
<dbReference type="PANTHER" id="PTHR45947">
    <property type="entry name" value="SULFOQUINOVOSYL TRANSFERASE SQD2"/>
    <property type="match status" value="1"/>
</dbReference>
<dbReference type="Pfam" id="PF13692">
    <property type="entry name" value="Glyco_trans_1_4"/>
    <property type="match status" value="1"/>
</dbReference>
<dbReference type="Gene3D" id="3.40.50.2000">
    <property type="entry name" value="Glycogen Phosphorylase B"/>
    <property type="match status" value="2"/>
</dbReference>
<evidence type="ECO:0000256" key="2">
    <source>
        <dbReference type="ARBA" id="ARBA00022676"/>
    </source>
</evidence>
<dbReference type="InterPro" id="IPR050194">
    <property type="entry name" value="Glycosyltransferase_grp1"/>
</dbReference>
<evidence type="ECO:0000256" key="1">
    <source>
        <dbReference type="ARBA" id="ARBA00021292"/>
    </source>
</evidence>
<feature type="domain" description="Glycosyltransferase subfamily 4-like N-terminal" evidence="4">
    <location>
        <begin position="25"/>
        <end position="173"/>
    </location>
</feature>
<dbReference type="EMBL" id="VFMO01000001">
    <property type="protein sequence ID" value="TQJ15611.1"/>
    <property type="molecule type" value="Genomic_DNA"/>
</dbReference>
<accession>A0A542EJU7</accession>
<dbReference type="InterPro" id="IPR028098">
    <property type="entry name" value="Glyco_trans_4-like_N"/>
</dbReference>
<dbReference type="CDD" id="cd03801">
    <property type="entry name" value="GT4_PimA-like"/>
    <property type="match status" value="1"/>
</dbReference>
<evidence type="ECO:0000256" key="3">
    <source>
        <dbReference type="ARBA" id="ARBA00022679"/>
    </source>
</evidence>
<keyword evidence="3 5" id="KW-0808">Transferase</keyword>
<proteinExistence type="predicted"/>
<organism evidence="5 6">
    <name type="scientific">Yimella lutea</name>
    <dbReference type="NCBI Taxonomy" id="587872"/>
    <lineage>
        <taxon>Bacteria</taxon>
        <taxon>Bacillati</taxon>
        <taxon>Actinomycetota</taxon>
        <taxon>Actinomycetes</taxon>
        <taxon>Micrococcales</taxon>
        <taxon>Dermacoccaceae</taxon>
        <taxon>Yimella</taxon>
    </lineage>
</organism>
<comment type="caution">
    <text evidence="5">The sequence shown here is derived from an EMBL/GenBank/DDBJ whole genome shotgun (WGS) entry which is preliminary data.</text>
</comment>
<dbReference type="Pfam" id="PF13439">
    <property type="entry name" value="Glyco_transf_4"/>
    <property type="match status" value="1"/>
</dbReference>
<sequence>MPDLTADPLRIAMISHYLPSASKIGVGYQAHALANALADRGHHVTMFSDSPPVEDARYAHRLVAVEGPLRTFRFATHLRRIDFSGFDVVHAHGDDYWLWKRRAPVHVRTMHGSCFEEAKHIPGAKEKLRMGALGVTELLASVVADRTVLVSPDTRKWMPWVLDVVPNGVDTARFTPAAAPKSDHPTVLFVGTWRNRKRGAELARIFTAEVRPQVPDAELLMVTHDAPATLPHGVRALGRLSDEELARAYASAWVFCLPSDYEGFGIPYAEAMASGTPVVATPNIGARYVLQSGQTGGVLAELDGLGAALVKVLTSSPYRESLRRKAIERSEDFSLDRVIDRYEAYYRNRVLHR</sequence>
<dbReference type="AlphaFoldDB" id="A0A542EJU7"/>
<name>A0A542EJU7_9MICO</name>